<keyword evidence="3" id="KW-1185">Reference proteome</keyword>
<dbReference type="EMBL" id="MKKK01000012">
    <property type="protein sequence ID" value="OEY97275.1"/>
    <property type="molecule type" value="Genomic_DNA"/>
</dbReference>
<dbReference type="RefSeq" id="WP_070069422.1">
    <property type="nucleotide sequence ID" value="NZ_MKKK01000012.1"/>
</dbReference>
<evidence type="ECO:0000256" key="1">
    <source>
        <dbReference type="SAM" id="SignalP"/>
    </source>
</evidence>
<name>A0A1E7RDN0_9GAMM</name>
<keyword evidence="1" id="KW-0732">Signal</keyword>
<accession>A0A1E7RDN0</accession>
<comment type="caution">
    <text evidence="2">The sequence shown here is derived from an EMBL/GenBank/DDBJ whole genome shotgun (WGS) entry which is preliminary data.</text>
</comment>
<dbReference type="InterPro" id="IPR026950">
    <property type="entry name" value="Caps_assemb_Wzi"/>
</dbReference>
<feature type="signal peptide" evidence="1">
    <location>
        <begin position="1"/>
        <end position="22"/>
    </location>
</feature>
<dbReference type="AlphaFoldDB" id="A0A1E7RDN0"/>
<dbReference type="Proteomes" id="UP000185895">
    <property type="component" value="Unassembled WGS sequence"/>
</dbReference>
<dbReference type="InterPro" id="IPR038636">
    <property type="entry name" value="Wzi_sf"/>
</dbReference>
<protein>
    <submittedName>
        <fullName evidence="2">Uncharacterized protein</fullName>
    </submittedName>
</protein>
<feature type="chain" id="PRO_5043144678" evidence="1">
    <location>
        <begin position="23"/>
        <end position="482"/>
    </location>
</feature>
<gene>
    <name evidence="2" type="ORF">BJI46_01450</name>
</gene>
<dbReference type="STRING" id="1262585.BJI46_01450"/>
<proteinExistence type="predicted"/>
<dbReference type="Gene3D" id="2.40.160.130">
    <property type="entry name" value="Capsule assembly protein Wzi"/>
    <property type="match status" value="1"/>
</dbReference>
<sequence length="482" mass="53911">MTFRKKVLCITLLSCSSSLALAQGLIENDANLRDDLNWLNQQGVIQISTSTWPLSGEEVTRALANAKVSTSEQQHVITAIEKNLKLKNSTLKLDLQAQSDSKAVPQAFAEDRDAEYKAAVEFNSGAENWDVKLRVNAESNQIIDNGDKVNVEGSYIAGKLWNQWLAFGQIPTWWGPGHDGSLIRGDASRPVTGFTLQRAEQKAFENKWLSWIGPWQYQLFAGQLQDYQAVPDAKLLGMRLTVQPLPYLELGASRTLQWGGKGRSQSLSTLWDAIKGNDNVDDTSIDKSNQHASFDAKLSLYHWFNLPVSIYGELDGEDEAGKLPSRNMYLVGIDYSSSFKKMPYQIYAEWADTRTSGKVWGYSYWHGVYTDGYYQNGYPLGHSIGGDGQMYSLGGNMRIDPMNKISGRVVWLETYASAKRFINTVYPEQDKIKALDLTWTNTFRPDLSLKINGWLTDSDLHGRDTGASVGLEFALDKVLLGK</sequence>
<dbReference type="Pfam" id="PF14052">
    <property type="entry name" value="Caps_assemb_Wzi"/>
    <property type="match status" value="1"/>
</dbReference>
<organism evidence="2 3">
    <name type="scientific">Acinetobacter qingfengensis</name>
    <dbReference type="NCBI Taxonomy" id="1262585"/>
    <lineage>
        <taxon>Bacteria</taxon>
        <taxon>Pseudomonadati</taxon>
        <taxon>Pseudomonadota</taxon>
        <taxon>Gammaproteobacteria</taxon>
        <taxon>Moraxellales</taxon>
        <taxon>Moraxellaceae</taxon>
        <taxon>Acinetobacter</taxon>
    </lineage>
</organism>
<evidence type="ECO:0000313" key="2">
    <source>
        <dbReference type="EMBL" id="OEY97275.1"/>
    </source>
</evidence>
<dbReference type="OrthoDB" id="101884at2"/>
<reference evidence="2 3" key="1">
    <citation type="submission" date="2016-09" db="EMBL/GenBank/DDBJ databases">
        <authorList>
            <person name="Capua I."/>
            <person name="De Benedictis P."/>
            <person name="Joannis T."/>
            <person name="Lombin L.H."/>
            <person name="Cattoli G."/>
        </authorList>
    </citation>
    <scope>NUCLEOTIDE SEQUENCE [LARGE SCALE GENOMIC DNA]</scope>
    <source>
        <strain evidence="2 3">ANC 4671</strain>
    </source>
</reference>
<evidence type="ECO:0000313" key="3">
    <source>
        <dbReference type="Proteomes" id="UP000185895"/>
    </source>
</evidence>